<feature type="region of interest" description="Disordered" evidence="1">
    <location>
        <begin position="161"/>
        <end position="276"/>
    </location>
</feature>
<feature type="chain" id="PRO_5018321603" description="DUF5666 domain-containing protein" evidence="2">
    <location>
        <begin position="20"/>
        <end position="355"/>
    </location>
</feature>
<dbReference type="EMBL" id="CP024634">
    <property type="protein sequence ID" value="AYQ56812.1"/>
    <property type="molecule type" value="Genomic_DNA"/>
</dbReference>
<protein>
    <recommendedName>
        <fullName evidence="5">DUF5666 domain-containing protein</fullName>
    </recommendedName>
</protein>
<dbReference type="RefSeq" id="WP_122951540.1">
    <property type="nucleotide sequence ID" value="NZ_CP024634.1"/>
</dbReference>
<keyword evidence="2" id="KW-0732">Signal</keyword>
<dbReference type="Proteomes" id="UP000278334">
    <property type="component" value="Chromosome"/>
</dbReference>
<dbReference type="KEGG" id="bthg:MS2017_1108"/>
<sequence length="355" mass="39100" precursor="true">MFNKTVKISLATIFLFSLAGCGENDNDNNNNNFSITGSVPGTLIEAFGENGSYYKSVSSDNGTDRHPFSIALKPGVAYYLFMTVNENSATESITTPIMFSNNGVQSYRFTAKSGATADLGYLPLHITRTAAGGDDADNDGVLDVHHKIATSELTLLSTPSTVTTWDHDNDGIHNQYDKDYTKSNDDSDGDGLPDHVDVNVNNDEDHSNRFDKRFDKDDDGYLDEDRDHDGYYDDDKDRDGYHDDDNDKDGYHDDDNDKDGYHDEDKDHDGVNDNDGSYSKVKSIITAINGALITVNVTRSEHSAIPLGSLVIDASNAYFEHTDLASLSVGNDIKIKGIYNATTKQLAAYKIEKKH</sequence>
<evidence type="ECO:0000256" key="1">
    <source>
        <dbReference type="SAM" id="MobiDB-lite"/>
    </source>
</evidence>
<proteinExistence type="predicted"/>
<gene>
    <name evidence="3" type="ORF">MS2017_1108</name>
</gene>
<accession>A0A3G3IMV1</accession>
<organism evidence="3 4">
    <name type="scientific">Bathymodiolus thermophilus thioautotrophic gill symbiont</name>
    <dbReference type="NCBI Taxonomy" id="2360"/>
    <lineage>
        <taxon>Bacteria</taxon>
        <taxon>Pseudomonadati</taxon>
        <taxon>Pseudomonadota</taxon>
        <taxon>Gammaproteobacteria</taxon>
        <taxon>sulfur-oxidizing symbionts</taxon>
    </lineage>
</organism>
<feature type="compositionally biased region" description="Basic and acidic residues" evidence="1">
    <location>
        <begin position="223"/>
        <end position="271"/>
    </location>
</feature>
<evidence type="ECO:0008006" key="5">
    <source>
        <dbReference type="Google" id="ProtNLM"/>
    </source>
</evidence>
<evidence type="ECO:0000256" key="2">
    <source>
        <dbReference type="SAM" id="SignalP"/>
    </source>
</evidence>
<dbReference type="PROSITE" id="PS51257">
    <property type="entry name" value="PROKAR_LIPOPROTEIN"/>
    <property type="match status" value="1"/>
</dbReference>
<evidence type="ECO:0000313" key="4">
    <source>
        <dbReference type="Proteomes" id="UP000278334"/>
    </source>
</evidence>
<name>A0A3G3IMV1_9GAMM</name>
<feature type="compositionally biased region" description="Basic and acidic residues" evidence="1">
    <location>
        <begin position="192"/>
        <end position="216"/>
    </location>
</feature>
<reference evidence="3 4" key="1">
    <citation type="submission" date="2017-11" db="EMBL/GenBank/DDBJ databases">
        <title>Genome sequence of the bacterial symbiont EPR9N from a vent mussel Bathymodiolus thermophilus.</title>
        <authorList>
            <person name="Won Y.-J."/>
        </authorList>
    </citation>
    <scope>NUCLEOTIDE SEQUENCE [LARGE SCALE GENOMIC DNA]</scope>
    <source>
        <strain evidence="3 4">EPR9N</strain>
    </source>
</reference>
<feature type="signal peptide" evidence="2">
    <location>
        <begin position="1"/>
        <end position="19"/>
    </location>
</feature>
<feature type="compositionally biased region" description="Basic and acidic residues" evidence="1">
    <location>
        <begin position="165"/>
        <end position="185"/>
    </location>
</feature>
<evidence type="ECO:0000313" key="3">
    <source>
        <dbReference type="EMBL" id="AYQ56812.1"/>
    </source>
</evidence>
<dbReference type="AlphaFoldDB" id="A0A3G3IMV1"/>